<keyword evidence="1" id="KW-0812">Transmembrane</keyword>
<sequence>MAALRRLVAATFADITKRGANATTTGKRASNTTNAFVKYVTAGSCVVATGAGIAYYYYYSYAVDGWRLATASYVNARALLQLTLPSVSASDKVGCLHREPRTKIPRRRSVSLRNVNDQSGGAGGDGLLNIVIPFGDNYWNKIVPHRPAPIKELSAGFGAEREESSCLSVPTSRDRGVV</sequence>
<dbReference type="EMBL" id="JANIIK010000116">
    <property type="protein sequence ID" value="KAJ3588174.1"/>
    <property type="molecule type" value="Genomic_DNA"/>
</dbReference>
<evidence type="ECO:0000256" key="1">
    <source>
        <dbReference type="SAM" id="Phobius"/>
    </source>
</evidence>
<organism evidence="2 3">
    <name type="scientific">Muraenolepis orangiensis</name>
    <name type="common">Patagonian moray cod</name>
    <dbReference type="NCBI Taxonomy" id="630683"/>
    <lineage>
        <taxon>Eukaryota</taxon>
        <taxon>Metazoa</taxon>
        <taxon>Chordata</taxon>
        <taxon>Craniata</taxon>
        <taxon>Vertebrata</taxon>
        <taxon>Euteleostomi</taxon>
        <taxon>Actinopterygii</taxon>
        <taxon>Neopterygii</taxon>
        <taxon>Teleostei</taxon>
        <taxon>Neoteleostei</taxon>
        <taxon>Acanthomorphata</taxon>
        <taxon>Zeiogadaria</taxon>
        <taxon>Gadariae</taxon>
        <taxon>Gadiformes</taxon>
        <taxon>Muraenolepidoidei</taxon>
        <taxon>Muraenolepididae</taxon>
        <taxon>Muraenolepis</taxon>
    </lineage>
</organism>
<accession>A0A9Q0I715</accession>
<proteinExistence type="predicted"/>
<evidence type="ECO:0000313" key="3">
    <source>
        <dbReference type="Proteomes" id="UP001148018"/>
    </source>
</evidence>
<reference evidence="2" key="1">
    <citation type="submission" date="2022-07" db="EMBL/GenBank/DDBJ databases">
        <title>Chromosome-level genome of Muraenolepis orangiensis.</title>
        <authorList>
            <person name="Kim J."/>
        </authorList>
    </citation>
    <scope>NUCLEOTIDE SEQUENCE</scope>
    <source>
        <strain evidence="2">KU_S4_2022</strain>
        <tissue evidence="2">Muscle</tissue>
    </source>
</reference>
<comment type="caution">
    <text evidence="2">The sequence shown here is derived from an EMBL/GenBank/DDBJ whole genome shotgun (WGS) entry which is preliminary data.</text>
</comment>
<protein>
    <submittedName>
        <fullName evidence="2">Uncharacterized protein</fullName>
    </submittedName>
</protein>
<keyword evidence="3" id="KW-1185">Reference proteome</keyword>
<keyword evidence="1" id="KW-0472">Membrane</keyword>
<keyword evidence="1" id="KW-1133">Transmembrane helix</keyword>
<dbReference type="Proteomes" id="UP001148018">
    <property type="component" value="Unassembled WGS sequence"/>
</dbReference>
<evidence type="ECO:0000313" key="2">
    <source>
        <dbReference type="EMBL" id="KAJ3588174.1"/>
    </source>
</evidence>
<gene>
    <name evidence="2" type="ORF">NHX12_011768</name>
</gene>
<name>A0A9Q0I715_9TELE</name>
<feature type="transmembrane region" description="Helical" evidence="1">
    <location>
        <begin position="36"/>
        <end position="58"/>
    </location>
</feature>
<dbReference type="AlphaFoldDB" id="A0A9Q0I715"/>